<evidence type="ECO:0000259" key="10">
    <source>
        <dbReference type="PROSITE" id="PS51160"/>
    </source>
</evidence>
<organism evidence="12 13">
    <name type="scientific">Shewanella yunxiaonensis</name>
    <dbReference type="NCBI Taxonomy" id="2829809"/>
    <lineage>
        <taxon>Bacteria</taxon>
        <taxon>Pseudomonadati</taxon>
        <taxon>Pseudomonadota</taxon>
        <taxon>Gammaproteobacteria</taxon>
        <taxon>Alteromonadales</taxon>
        <taxon>Shewanellaceae</taxon>
        <taxon>Shewanella</taxon>
    </lineage>
</organism>
<comment type="function">
    <text evidence="8">Involved in the maturation of [NiFe] hydrogenases. Along with HypE, it catalyzes the synthesis of the CN ligands of the active site iron of [NiFe]-hydrogenases. HypF functions as a carbamoyl transferase using carbamoylphosphate as a substrate and transferring the carboxamido moiety in an ATP-dependent reaction to the thiolate of the C-terminal cysteine of HypE yielding a protein-S-carboxamide.</text>
</comment>
<dbReference type="SUPFAM" id="SSF55821">
    <property type="entry name" value="YrdC/RibB"/>
    <property type="match status" value="1"/>
</dbReference>
<evidence type="ECO:0000256" key="4">
    <source>
        <dbReference type="ARBA" id="ARBA00022723"/>
    </source>
</evidence>
<feature type="active site" evidence="9">
    <location>
        <position position="52"/>
    </location>
</feature>
<gene>
    <name evidence="12" type="primary">hypF</name>
    <name evidence="12" type="ORF">KDN34_08510</name>
</gene>
<keyword evidence="3 12" id="KW-0436">Ligase</keyword>
<dbReference type="Gene3D" id="3.30.420.40">
    <property type="match status" value="1"/>
</dbReference>
<dbReference type="EC" id="6.2.-.-" evidence="8"/>
<dbReference type="InterPro" id="IPR001792">
    <property type="entry name" value="Acylphosphatase-like_dom"/>
</dbReference>
<sequence length="798" mass="87841">MSEAVTFAPQHCASSKLQARCYHVTGIVQGVGFRPWIYQLAKRYQLCGHVLNNGEGVTIVVQANLAMLQAFDNALYTEQPPLARIDSLCYEIVPEDATLKDFSIHKSRSSHQALVAVGTDKSSCPACLQEIRDPNNRHYHYPFTNCTHCGPRYTIINNLPYDRHNTSMAAFAMCDDCRKAYEDPMDRRYHAQPVSCPKCGPHLRYVDNQGHELASREQAFSLAVAALLAGKILAIKGLGGFHLVCDATNHQAVTRLRLRKQRPAKPLAVIVADLEMAQQYAVASDAEWQLLCSQERPIVLLQKSATADILLSAAVAPNIDRIGLFMPYTPLHTLLLDAVQKPLVATSANLSGEPIITDGETILAQLANEHFMVIDAMLDHNRPILNGCDDSVVQMCGGELQVMRLARGYAPLSLPSKLLAKPTLPSVLAVGPQQKNTLALNIGNTLYLSPHIGDLFSLGAEGYFQRTLASFKRMYHFNADSIVRDLHPDYASSRWAMEQSQPITAVQHHYAHVLATLAANDYDGKVLGFSFDGTGLGDDGELWGGELLLADSNSYERLASIRSFSLLGSELAIKSPFRLTLALLLQQFSINDIVAMNLPAFRYYSPSLLRNLAKIFAADKMPKSHSVGRLFDALAVLLDEMQDTQYEGQAGIIIETLARRAEAAGKTTEAQALKLQLPLRPYAGLLLGQWDTATLFNQLLQATLQQIDKDVIAMAFIQALGDAICHSAVAAQQKLGNHLPVVLTGGVFQNRFLAEYCYQQLHNRGIQRLPQRLVPVNDGGIALGQLWYGLRQATHLSD</sequence>
<keyword evidence="9" id="KW-0378">Hydrolase</keyword>
<dbReference type="Gene3D" id="3.90.870.50">
    <property type="match status" value="1"/>
</dbReference>
<dbReference type="Pfam" id="PF00708">
    <property type="entry name" value="Acylphosphatase"/>
    <property type="match status" value="1"/>
</dbReference>
<feature type="domain" description="YrdC-like" evidence="11">
    <location>
        <begin position="217"/>
        <end position="408"/>
    </location>
</feature>
<proteinExistence type="inferred from homology"/>
<dbReference type="Pfam" id="PF01300">
    <property type="entry name" value="Sua5_yciO_yrdC"/>
    <property type="match status" value="1"/>
</dbReference>
<dbReference type="Pfam" id="PF22521">
    <property type="entry name" value="HypF_C_2"/>
    <property type="match status" value="1"/>
</dbReference>
<dbReference type="InterPro" id="IPR004421">
    <property type="entry name" value="Carbamoyltransferase_HypF"/>
</dbReference>
<evidence type="ECO:0000259" key="11">
    <source>
        <dbReference type="PROSITE" id="PS51163"/>
    </source>
</evidence>
<dbReference type="PROSITE" id="PS51163">
    <property type="entry name" value="YRDC"/>
    <property type="match status" value="1"/>
</dbReference>
<keyword evidence="5" id="KW-0863">Zinc-finger</keyword>
<dbReference type="InterPro" id="IPR041440">
    <property type="entry name" value="HypF_C"/>
</dbReference>
<keyword evidence="4" id="KW-0479">Metal-binding</keyword>
<dbReference type="EMBL" id="CP073587">
    <property type="protein sequence ID" value="QUN07422.1"/>
    <property type="molecule type" value="Genomic_DNA"/>
</dbReference>
<dbReference type="InterPro" id="IPR055128">
    <property type="entry name" value="HypF_C_2"/>
</dbReference>
<comment type="similarity">
    <text evidence="2 8">Belongs to the carbamoyltransferase HypF family.</text>
</comment>
<dbReference type="PIRSF" id="PIRSF006256">
    <property type="entry name" value="CMPcnvr_hdrg_mat"/>
    <property type="match status" value="1"/>
</dbReference>
<evidence type="ECO:0000256" key="3">
    <source>
        <dbReference type="ARBA" id="ARBA00022598"/>
    </source>
</evidence>
<dbReference type="InterPro" id="IPR051060">
    <property type="entry name" value="Carbamoyltrans_HypF-like"/>
</dbReference>
<name>A0ABX7YXJ1_9GAMM</name>
<dbReference type="InterPro" id="IPR036046">
    <property type="entry name" value="Acylphosphatase-like_dom_sf"/>
</dbReference>
<dbReference type="PANTHER" id="PTHR42959:SF1">
    <property type="entry name" value="CARBAMOYLTRANSFERASE HYPF"/>
    <property type="match status" value="1"/>
</dbReference>
<accession>A0ABX7YXJ1</accession>
<dbReference type="PROSITE" id="PS00150">
    <property type="entry name" value="ACYLPHOSPHATASE_1"/>
    <property type="match status" value="1"/>
</dbReference>
<dbReference type="Gene3D" id="3.30.420.360">
    <property type="match status" value="1"/>
</dbReference>
<dbReference type="InterPro" id="IPR017968">
    <property type="entry name" value="Acylphosphatase_CS"/>
</dbReference>
<evidence type="ECO:0000313" key="13">
    <source>
        <dbReference type="Proteomes" id="UP000679575"/>
    </source>
</evidence>
<dbReference type="Pfam" id="PF07503">
    <property type="entry name" value="zf-HYPF"/>
    <property type="match status" value="2"/>
</dbReference>
<evidence type="ECO:0000256" key="8">
    <source>
        <dbReference type="PIRNR" id="PIRNR006256"/>
    </source>
</evidence>
<dbReference type="Pfam" id="PF17788">
    <property type="entry name" value="HypF_C"/>
    <property type="match status" value="1"/>
</dbReference>
<comment type="catalytic activity">
    <reaction evidence="7 8">
        <text>C-terminal L-cysteinyl-[HypE protein] + carbamoyl phosphate + ATP + H2O = C-terminal S-carboxamide-L-cysteinyl-[HypE protein] + AMP + phosphate + diphosphate + H(+)</text>
        <dbReference type="Rhea" id="RHEA:55636"/>
        <dbReference type="Rhea" id="RHEA-COMP:14247"/>
        <dbReference type="Rhea" id="RHEA-COMP:14392"/>
        <dbReference type="ChEBI" id="CHEBI:15377"/>
        <dbReference type="ChEBI" id="CHEBI:15378"/>
        <dbReference type="ChEBI" id="CHEBI:30616"/>
        <dbReference type="ChEBI" id="CHEBI:33019"/>
        <dbReference type="ChEBI" id="CHEBI:43474"/>
        <dbReference type="ChEBI" id="CHEBI:58228"/>
        <dbReference type="ChEBI" id="CHEBI:76913"/>
        <dbReference type="ChEBI" id="CHEBI:139126"/>
        <dbReference type="ChEBI" id="CHEBI:456215"/>
    </reaction>
</comment>
<dbReference type="PANTHER" id="PTHR42959">
    <property type="entry name" value="CARBAMOYLTRANSFERASE"/>
    <property type="match status" value="1"/>
</dbReference>
<dbReference type="InterPro" id="IPR017945">
    <property type="entry name" value="DHBP_synth_RibB-like_a/b_dom"/>
</dbReference>
<comment type="catalytic activity">
    <reaction evidence="9">
        <text>an acyl phosphate + H2O = a carboxylate + phosphate + H(+)</text>
        <dbReference type="Rhea" id="RHEA:14965"/>
        <dbReference type="ChEBI" id="CHEBI:15377"/>
        <dbReference type="ChEBI" id="CHEBI:15378"/>
        <dbReference type="ChEBI" id="CHEBI:29067"/>
        <dbReference type="ChEBI" id="CHEBI:43474"/>
        <dbReference type="ChEBI" id="CHEBI:59918"/>
        <dbReference type="EC" id="3.6.1.7"/>
    </reaction>
</comment>
<evidence type="ECO:0000313" key="12">
    <source>
        <dbReference type="EMBL" id="QUN07422.1"/>
    </source>
</evidence>
<dbReference type="InterPro" id="IPR006070">
    <property type="entry name" value="Sua5-like_dom"/>
</dbReference>
<dbReference type="NCBIfam" id="TIGR00143">
    <property type="entry name" value="hypF"/>
    <property type="match status" value="1"/>
</dbReference>
<keyword evidence="13" id="KW-1185">Reference proteome</keyword>
<dbReference type="Proteomes" id="UP000679575">
    <property type="component" value="Chromosome"/>
</dbReference>
<dbReference type="SUPFAM" id="SSF54975">
    <property type="entry name" value="Acylphosphatase/BLUF domain-like"/>
    <property type="match status" value="1"/>
</dbReference>
<dbReference type="PROSITE" id="PS51160">
    <property type="entry name" value="ACYLPHOSPHATASE_3"/>
    <property type="match status" value="1"/>
</dbReference>
<evidence type="ECO:0000256" key="9">
    <source>
        <dbReference type="PROSITE-ProRule" id="PRU00520"/>
    </source>
</evidence>
<feature type="active site" evidence="9">
    <location>
        <position position="34"/>
    </location>
</feature>
<evidence type="ECO:0000256" key="7">
    <source>
        <dbReference type="ARBA" id="ARBA00048220"/>
    </source>
</evidence>
<evidence type="ECO:0000256" key="6">
    <source>
        <dbReference type="ARBA" id="ARBA00022833"/>
    </source>
</evidence>
<evidence type="ECO:0000256" key="2">
    <source>
        <dbReference type="ARBA" id="ARBA00008097"/>
    </source>
</evidence>
<dbReference type="Gene3D" id="3.30.110.120">
    <property type="match status" value="1"/>
</dbReference>
<protein>
    <recommendedName>
        <fullName evidence="8">Carbamoyltransferase HypF</fullName>
        <ecNumber evidence="8">6.2.-.-</ecNumber>
    </recommendedName>
</protein>
<reference evidence="12 13" key="1">
    <citation type="submission" date="2021-04" db="EMBL/GenBank/DDBJ databases">
        <title>Novel species identification of genus Shewanella.</title>
        <authorList>
            <person name="Liu G."/>
        </authorList>
    </citation>
    <scope>NUCLEOTIDE SEQUENCE [LARGE SCALE GENOMIC DNA]</scope>
    <source>
        <strain evidence="12 13">FJAT-54481</strain>
    </source>
</reference>
<comment type="pathway">
    <text evidence="1 8">Protein modification; [NiFe] hydrogenase maturation.</text>
</comment>
<dbReference type="RefSeq" id="WP_212596422.1">
    <property type="nucleotide sequence ID" value="NZ_CP073587.1"/>
</dbReference>
<dbReference type="InterPro" id="IPR011125">
    <property type="entry name" value="Znf_HypF"/>
</dbReference>
<evidence type="ECO:0000256" key="1">
    <source>
        <dbReference type="ARBA" id="ARBA00004711"/>
    </source>
</evidence>
<keyword evidence="6" id="KW-0862">Zinc</keyword>
<evidence type="ECO:0000256" key="5">
    <source>
        <dbReference type="ARBA" id="ARBA00022771"/>
    </source>
</evidence>
<feature type="domain" description="Acylphosphatase-like" evidence="10">
    <location>
        <begin position="19"/>
        <end position="106"/>
    </location>
</feature>
<dbReference type="GO" id="GO:0016874">
    <property type="term" value="F:ligase activity"/>
    <property type="evidence" value="ECO:0007669"/>
    <property type="project" value="UniProtKB-KW"/>
</dbReference>